<dbReference type="PROSITE" id="PS50929">
    <property type="entry name" value="ABC_TM1F"/>
    <property type="match status" value="1"/>
</dbReference>
<keyword evidence="7 13" id="KW-0067">ATP-binding</keyword>
<comment type="subcellular location">
    <subcellularLocation>
        <location evidence="1">Cell membrane</location>
        <topology evidence="1">Multi-pass membrane protein</topology>
    </subcellularLocation>
</comment>
<dbReference type="CDD" id="cd07346">
    <property type="entry name" value="ABC_6TM_exporters"/>
    <property type="match status" value="1"/>
</dbReference>
<keyword evidence="5 10" id="KW-0812">Transmembrane</keyword>
<evidence type="ECO:0000256" key="10">
    <source>
        <dbReference type="SAM" id="Phobius"/>
    </source>
</evidence>
<dbReference type="GO" id="GO:0005886">
    <property type="term" value="C:plasma membrane"/>
    <property type="evidence" value="ECO:0007669"/>
    <property type="project" value="UniProtKB-SubCell"/>
</dbReference>
<keyword evidence="8 10" id="KW-1133">Transmembrane helix</keyword>
<dbReference type="PROSITE" id="PS50893">
    <property type="entry name" value="ABC_TRANSPORTER_2"/>
    <property type="match status" value="1"/>
</dbReference>
<feature type="transmembrane region" description="Helical" evidence="10">
    <location>
        <begin position="137"/>
        <end position="160"/>
    </location>
</feature>
<keyword evidence="3" id="KW-1003">Cell membrane</keyword>
<dbReference type="Pfam" id="PF00005">
    <property type="entry name" value="ABC_tran"/>
    <property type="match status" value="1"/>
</dbReference>
<evidence type="ECO:0000256" key="5">
    <source>
        <dbReference type="ARBA" id="ARBA00022692"/>
    </source>
</evidence>
<keyword evidence="6" id="KW-0547">Nucleotide-binding</keyword>
<keyword evidence="9 10" id="KW-0472">Membrane</keyword>
<evidence type="ECO:0000259" key="11">
    <source>
        <dbReference type="PROSITE" id="PS50893"/>
    </source>
</evidence>
<feature type="domain" description="ABC transporter" evidence="11">
    <location>
        <begin position="340"/>
        <end position="574"/>
    </location>
</feature>
<evidence type="ECO:0000256" key="6">
    <source>
        <dbReference type="ARBA" id="ARBA00022741"/>
    </source>
</evidence>
<dbReference type="GO" id="GO:0015421">
    <property type="term" value="F:ABC-type oligopeptide transporter activity"/>
    <property type="evidence" value="ECO:0007669"/>
    <property type="project" value="TreeGrafter"/>
</dbReference>
<keyword evidence="2" id="KW-0813">Transport</keyword>
<dbReference type="KEGG" id="arep:ID810_10620"/>
<reference evidence="13 14" key="1">
    <citation type="submission" date="2020-11" db="EMBL/GenBank/DDBJ databases">
        <title>Actinomyces sp. ZJ750.</title>
        <authorList>
            <person name="Zhou J."/>
        </authorList>
    </citation>
    <scope>NUCLEOTIDE SEQUENCE [LARGE SCALE GENOMIC DNA]</scope>
    <source>
        <strain evidence="13 14">ZJ750</strain>
    </source>
</reference>
<dbReference type="RefSeq" id="WP_166857362.1">
    <property type="nucleotide sequence ID" value="NZ_CP063989.1"/>
</dbReference>
<evidence type="ECO:0000256" key="7">
    <source>
        <dbReference type="ARBA" id="ARBA00022840"/>
    </source>
</evidence>
<dbReference type="Proteomes" id="UP000594637">
    <property type="component" value="Chromosome"/>
</dbReference>
<evidence type="ECO:0000256" key="3">
    <source>
        <dbReference type="ARBA" id="ARBA00022475"/>
    </source>
</evidence>
<dbReference type="InterPro" id="IPR039421">
    <property type="entry name" value="Type_1_exporter"/>
</dbReference>
<evidence type="ECO:0000256" key="2">
    <source>
        <dbReference type="ARBA" id="ARBA00022448"/>
    </source>
</evidence>
<dbReference type="PANTHER" id="PTHR43394">
    <property type="entry name" value="ATP-DEPENDENT PERMEASE MDL1, MITOCHONDRIAL"/>
    <property type="match status" value="1"/>
</dbReference>
<dbReference type="FunFam" id="3.40.50.300:FF:001001">
    <property type="entry name" value="Multidrug ABC transporter ATP-binding protein"/>
    <property type="match status" value="1"/>
</dbReference>
<dbReference type="InterPro" id="IPR003593">
    <property type="entry name" value="AAA+_ATPase"/>
</dbReference>
<evidence type="ECO:0000256" key="8">
    <source>
        <dbReference type="ARBA" id="ARBA00022989"/>
    </source>
</evidence>
<protein>
    <submittedName>
        <fullName evidence="13">ABC transporter ATP-binding protein</fullName>
    </submittedName>
</protein>
<dbReference type="SMART" id="SM00382">
    <property type="entry name" value="AAA"/>
    <property type="match status" value="1"/>
</dbReference>
<dbReference type="GO" id="GO:0005524">
    <property type="term" value="F:ATP binding"/>
    <property type="evidence" value="ECO:0007669"/>
    <property type="project" value="UniProtKB-KW"/>
</dbReference>
<evidence type="ECO:0000313" key="14">
    <source>
        <dbReference type="Proteomes" id="UP000594637"/>
    </source>
</evidence>
<accession>A0A7T0LJZ4</accession>
<organism evidence="13 14">
    <name type="scientific">Actinomyces respiraculi</name>
    <dbReference type="NCBI Taxonomy" id="2744574"/>
    <lineage>
        <taxon>Bacteria</taxon>
        <taxon>Bacillati</taxon>
        <taxon>Actinomycetota</taxon>
        <taxon>Actinomycetes</taxon>
        <taxon>Actinomycetales</taxon>
        <taxon>Actinomycetaceae</taxon>
        <taxon>Actinomyces</taxon>
    </lineage>
</organism>
<dbReference type="Gene3D" id="1.20.1560.10">
    <property type="entry name" value="ABC transporter type 1, transmembrane domain"/>
    <property type="match status" value="1"/>
</dbReference>
<dbReference type="InterPro" id="IPR003439">
    <property type="entry name" value="ABC_transporter-like_ATP-bd"/>
</dbReference>
<dbReference type="AlphaFoldDB" id="A0A7T0LJZ4"/>
<sequence length="578" mass="62305">MALPLAPGKVAMRKTLAIMASYRWRFWWVLLLQVTAVLATLVAPQLLGRLVTRASQGTATIDYVDKIVLTIILVTIVGAVINRYAQMYARTLGEAVFADLRERMMNRVVHLPLSAVESAGTGDLVGRTTNDVSRIEFLVRVGIPQIMVCTVTIIFTIVAAAVSNPLLALGLLVVGPPVYLMMSWYLPLSVPAYRATSSAYARLNGAVSETVEQAQTVDALGIGTLREKTVLTHVTEAWSLERFTAGLRLRLLLVLDVAWRAPVVVILLWGAFLAGHGVVSLGAITTVALYAMELRKPIGQLTFWIDEVQVGQASLSRILGVEEVPADRTPTGAVPQDTRIVLRDVCFSYREGIEVLHDVSLELRPGERLAVVGPSGSGKSTLGRMLAGIHPPSSGSVTVGGVALTDLPEEELRRHVALVTQEHHVFVGTIADNVRLGRPDADDATVRGAIEAIGASTWVNELDDGMDTMVGSGHLALTPAQAQEVALARLVLLDPHTLILDEATSLLDPHAARTLERTLSTALAGRTVIEVAHRLYTAQDADRVAVVMDGRVVELGTHEELVALGGEYASLWEAWSQE</sequence>
<dbReference type="Gene3D" id="3.40.50.300">
    <property type="entry name" value="P-loop containing nucleotide triphosphate hydrolases"/>
    <property type="match status" value="1"/>
</dbReference>
<dbReference type="SUPFAM" id="SSF52540">
    <property type="entry name" value="P-loop containing nucleoside triphosphate hydrolases"/>
    <property type="match status" value="1"/>
</dbReference>
<dbReference type="InterPro" id="IPR011527">
    <property type="entry name" value="ABC1_TM_dom"/>
</dbReference>
<dbReference type="InterPro" id="IPR036640">
    <property type="entry name" value="ABC1_TM_sf"/>
</dbReference>
<evidence type="ECO:0000256" key="1">
    <source>
        <dbReference type="ARBA" id="ARBA00004651"/>
    </source>
</evidence>
<dbReference type="PANTHER" id="PTHR43394:SF1">
    <property type="entry name" value="ATP-BINDING CASSETTE SUB-FAMILY B MEMBER 10, MITOCHONDRIAL"/>
    <property type="match status" value="1"/>
</dbReference>
<dbReference type="Pfam" id="PF00664">
    <property type="entry name" value="ABC_membrane"/>
    <property type="match status" value="1"/>
</dbReference>
<feature type="transmembrane region" description="Helical" evidence="10">
    <location>
        <begin position="26"/>
        <end position="47"/>
    </location>
</feature>
<feature type="transmembrane region" description="Helical" evidence="10">
    <location>
        <begin position="67"/>
        <end position="85"/>
    </location>
</feature>
<feature type="domain" description="ABC transmembrane type-1" evidence="12">
    <location>
        <begin position="27"/>
        <end position="309"/>
    </location>
</feature>
<dbReference type="EMBL" id="CP063989">
    <property type="protein sequence ID" value="QPL05164.1"/>
    <property type="molecule type" value="Genomic_DNA"/>
</dbReference>
<keyword evidence="4" id="KW-0997">Cell inner membrane</keyword>
<proteinExistence type="predicted"/>
<evidence type="ECO:0000256" key="4">
    <source>
        <dbReference type="ARBA" id="ARBA00022519"/>
    </source>
</evidence>
<dbReference type="InterPro" id="IPR027417">
    <property type="entry name" value="P-loop_NTPase"/>
</dbReference>
<evidence type="ECO:0000313" key="13">
    <source>
        <dbReference type="EMBL" id="QPL05164.1"/>
    </source>
</evidence>
<name>A0A7T0LJZ4_9ACTO</name>
<dbReference type="SUPFAM" id="SSF90123">
    <property type="entry name" value="ABC transporter transmembrane region"/>
    <property type="match status" value="1"/>
</dbReference>
<gene>
    <name evidence="13" type="ORF">ID810_10620</name>
</gene>
<feature type="transmembrane region" description="Helical" evidence="10">
    <location>
        <begin position="275"/>
        <end position="292"/>
    </location>
</feature>
<dbReference type="GO" id="GO:0016887">
    <property type="term" value="F:ATP hydrolysis activity"/>
    <property type="evidence" value="ECO:0007669"/>
    <property type="project" value="InterPro"/>
</dbReference>
<feature type="transmembrane region" description="Helical" evidence="10">
    <location>
        <begin position="166"/>
        <end position="186"/>
    </location>
</feature>
<keyword evidence="14" id="KW-1185">Reference proteome</keyword>
<evidence type="ECO:0000259" key="12">
    <source>
        <dbReference type="PROSITE" id="PS50929"/>
    </source>
</evidence>
<evidence type="ECO:0000256" key="9">
    <source>
        <dbReference type="ARBA" id="ARBA00023136"/>
    </source>
</evidence>